<evidence type="ECO:0000313" key="11">
    <source>
        <dbReference type="Proteomes" id="UP000198504"/>
    </source>
</evidence>
<feature type="transmembrane region" description="Helical" evidence="7">
    <location>
        <begin position="142"/>
        <end position="167"/>
    </location>
</feature>
<dbReference type="PANTHER" id="PTHR24221:SF654">
    <property type="entry name" value="ATP-BINDING CASSETTE SUB-FAMILY B MEMBER 6"/>
    <property type="match status" value="1"/>
</dbReference>
<keyword evidence="4 10" id="KW-0067">ATP-binding</keyword>
<organism evidence="10 11">
    <name type="scientific">Microlunatus flavus</name>
    <dbReference type="NCBI Taxonomy" id="1036181"/>
    <lineage>
        <taxon>Bacteria</taxon>
        <taxon>Bacillati</taxon>
        <taxon>Actinomycetota</taxon>
        <taxon>Actinomycetes</taxon>
        <taxon>Propionibacteriales</taxon>
        <taxon>Propionibacteriaceae</taxon>
        <taxon>Microlunatus</taxon>
    </lineage>
</organism>
<dbReference type="GO" id="GO:0016887">
    <property type="term" value="F:ATP hydrolysis activity"/>
    <property type="evidence" value="ECO:0007669"/>
    <property type="project" value="InterPro"/>
</dbReference>
<dbReference type="InterPro" id="IPR003439">
    <property type="entry name" value="ABC_transporter-like_ATP-bd"/>
</dbReference>
<accession>A0A1H9C1I5</accession>
<dbReference type="InterPro" id="IPR039421">
    <property type="entry name" value="Type_1_exporter"/>
</dbReference>
<sequence length="581" mass="61029">MVAVSTSSLLRLVAEPARTHRRALAVSCALSVLQVGAELARPWPLALAVDWAIDRDGVPDALAAVPPALLLVAAGSATLVTSGVVSLLDLGATRTAERTAERLGADLRRTVFAHSLRLSLRWHAGTRSAELVSRLTSDVGRVLDAVTATTLTLVPDALMLVGVVVVLLVLDPWLALLGLLVVPVLAALSLRQRRHVRASQGVARAAGGRLSTTAADLLRNVGAVQAFGRLDRAVAEFGTANAEVLRTSSTAVDVETRWTPYADVVLALGAALVLVAGGLQVGAGTLTTGGLLVVLGYLRDLYSPVRALTRLSGVWARAGASAERVADVLDAEPEGPDAPGATAAPPLRGTVELRGVTFGYEPGRPVLRDLDLVLRPGETVCLFGPSGAGKSTVLLLLLRLWDPDAGTLRHDGVDLRRFTRQSVRERIAYVPQDPWLLDATLAQNVAFGSRDATRAQVLEACARTHVDEFVDRLPLRHDTPLGEGGARLSGGQRRRVALARAAVSPADLVLLDEPTASLDAVSAAHVVEAVRAATTRRTTLLVTHDPALAQLADRVVHVIPSSAAPTGAAARPETRKEVEPA</sequence>
<dbReference type="InterPro" id="IPR003593">
    <property type="entry name" value="AAA+_ATPase"/>
</dbReference>
<protein>
    <submittedName>
        <fullName evidence="10">ATP-binding cassette, subfamily B</fullName>
    </submittedName>
</protein>
<dbReference type="Pfam" id="PF00664">
    <property type="entry name" value="ABC_membrane"/>
    <property type="match status" value="1"/>
</dbReference>
<feature type="transmembrane region" description="Helical" evidence="7">
    <location>
        <begin position="265"/>
        <end position="298"/>
    </location>
</feature>
<dbReference type="GO" id="GO:0005886">
    <property type="term" value="C:plasma membrane"/>
    <property type="evidence" value="ECO:0007669"/>
    <property type="project" value="UniProtKB-SubCell"/>
</dbReference>
<evidence type="ECO:0000256" key="3">
    <source>
        <dbReference type="ARBA" id="ARBA00022741"/>
    </source>
</evidence>
<dbReference type="Gene3D" id="1.20.1560.10">
    <property type="entry name" value="ABC transporter type 1, transmembrane domain"/>
    <property type="match status" value="1"/>
</dbReference>
<evidence type="ECO:0000259" key="9">
    <source>
        <dbReference type="PROSITE" id="PS50929"/>
    </source>
</evidence>
<name>A0A1H9C1I5_9ACTN</name>
<keyword evidence="6 7" id="KW-0472">Membrane</keyword>
<dbReference type="InterPro" id="IPR036640">
    <property type="entry name" value="ABC1_TM_sf"/>
</dbReference>
<dbReference type="PROSITE" id="PS50893">
    <property type="entry name" value="ABC_TRANSPORTER_2"/>
    <property type="match status" value="1"/>
</dbReference>
<dbReference type="InterPro" id="IPR027417">
    <property type="entry name" value="P-loop_NTPase"/>
</dbReference>
<evidence type="ECO:0000256" key="1">
    <source>
        <dbReference type="ARBA" id="ARBA00004651"/>
    </source>
</evidence>
<gene>
    <name evidence="10" type="ORF">SAMN05421756_10234</name>
</gene>
<feature type="domain" description="ABC transmembrane type-1" evidence="9">
    <location>
        <begin position="25"/>
        <end position="317"/>
    </location>
</feature>
<dbReference type="Pfam" id="PF00005">
    <property type="entry name" value="ABC_tran"/>
    <property type="match status" value="1"/>
</dbReference>
<dbReference type="PROSITE" id="PS50929">
    <property type="entry name" value="ABC_TM1F"/>
    <property type="match status" value="1"/>
</dbReference>
<dbReference type="Proteomes" id="UP000198504">
    <property type="component" value="Unassembled WGS sequence"/>
</dbReference>
<feature type="domain" description="ABC transporter" evidence="8">
    <location>
        <begin position="351"/>
        <end position="581"/>
    </location>
</feature>
<dbReference type="SUPFAM" id="SSF52540">
    <property type="entry name" value="P-loop containing nucleoside triphosphate hydrolases"/>
    <property type="match status" value="1"/>
</dbReference>
<feature type="transmembrane region" description="Helical" evidence="7">
    <location>
        <begin position="173"/>
        <end position="190"/>
    </location>
</feature>
<evidence type="ECO:0000256" key="5">
    <source>
        <dbReference type="ARBA" id="ARBA00022989"/>
    </source>
</evidence>
<dbReference type="SMART" id="SM00382">
    <property type="entry name" value="AAA"/>
    <property type="match status" value="1"/>
</dbReference>
<comment type="subcellular location">
    <subcellularLocation>
        <location evidence="1">Cell membrane</location>
        <topology evidence="1">Multi-pass membrane protein</topology>
    </subcellularLocation>
</comment>
<dbReference type="Gene3D" id="3.40.50.300">
    <property type="entry name" value="P-loop containing nucleotide triphosphate hydrolases"/>
    <property type="match status" value="1"/>
</dbReference>
<evidence type="ECO:0000313" key="10">
    <source>
        <dbReference type="EMBL" id="SEP94831.1"/>
    </source>
</evidence>
<evidence type="ECO:0000256" key="6">
    <source>
        <dbReference type="ARBA" id="ARBA00023136"/>
    </source>
</evidence>
<dbReference type="SUPFAM" id="SSF90123">
    <property type="entry name" value="ABC transporter transmembrane region"/>
    <property type="match status" value="1"/>
</dbReference>
<evidence type="ECO:0000259" key="8">
    <source>
        <dbReference type="PROSITE" id="PS50893"/>
    </source>
</evidence>
<dbReference type="GO" id="GO:0034040">
    <property type="term" value="F:ATPase-coupled lipid transmembrane transporter activity"/>
    <property type="evidence" value="ECO:0007669"/>
    <property type="project" value="TreeGrafter"/>
</dbReference>
<evidence type="ECO:0000256" key="2">
    <source>
        <dbReference type="ARBA" id="ARBA00022692"/>
    </source>
</evidence>
<dbReference type="EMBL" id="FOFA01000002">
    <property type="protein sequence ID" value="SEP94831.1"/>
    <property type="molecule type" value="Genomic_DNA"/>
</dbReference>
<proteinExistence type="predicted"/>
<evidence type="ECO:0000256" key="4">
    <source>
        <dbReference type="ARBA" id="ARBA00022840"/>
    </source>
</evidence>
<keyword evidence="11" id="KW-1185">Reference proteome</keyword>
<feature type="transmembrane region" description="Helical" evidence="7">
    <location>
        <begin position="64"/>
        <end position="88"/>
    </location>
</feature>
<dbReference type="STRING" id="1036181.SAMN05421756_10234"/>
<keyword evidence="2 7" id="KW-0812">Transmembrane</keyword>
<dbReference type="InterPro" id="IPR011527">
    <property type="entry name" value="ABC1_TM_dom"/>
</dbReference>
<reference evidence="11" key="1">
    <citation type="submission" date="2016-10" db="EMBL/GenBank/DDBJ databases">
        <authorList>
            <person name="Varghese N."/>
            <person name="Submissions S."/>
        </authorList>
    </citation>
    <scope>NUCLEOTIDE SEQUENCE [LARGE SCALE GENOMIC DNA]</scope>
    <source>
        <strain evidence="11">CGMCC 4.6856</strain>
    </source>
</reference>
<dbReference type="PROSITE" id="PS00211">
    <property type="entry name" value="ABC_TRANSPORTER_1"/>
    <property type="match status" value="1"/>
</dbReference>
<keyword evidence="3" id="KW-0547">Nucleotide-binding</keyword>
<dbReference type="GO" id="GO:0140359">
    <property type="term" value="F:ABC-type transporter activity"/>
    <property type="evidence" value="ECO:0007669"/>
    <property type="project" value="InterPro"/>
</dbReference>
<evidence type="ECO:0000256" key="7">
    <source>
        <dbReference type="SAM" id="Phobius"/>
    </source>
</evidence>
<dbReference type="PANTHER" id="PTHR24221">
    <property type="entry name" value="ATP-BINDING CASSETTE SUB-FAMILY B"/>
    <property type="match status" value="1"/>
</dbReference>
<dbReference type="GO" id="GO:0005524">
    <property type="term" value="F:ATP binding"/>
    <property type="evidence" value="ECO:0007669"/>
    <property type="project" value="UniProtKB-KW"/>
</dbReference>
<keyword evidence="5 7" id="KW-1133">Transmembrane helix</keyword>
<dbReference type="AlphaFoldDB" id="A0A1H9C1I5"/>
<dbReference type="InterPro" id="IPR017871">
    <property type="entry name" value="ABC_transporter-like_CS"/>
</dbReference>